<dbReference type="GO" id="GO:0007306">
    <property type="term" value="P:egg chorion assembly"/>
    <property type="evidence" value="ECO:0007669"/>
    <property type="project" value="EnsemblMetazoa"/>
</dbReference>
<evidence type="ECO:0000313" key="4">
    <source>
        <dbReference type="Proteomes" id="UP000008711"/>
    </source>
</evidence>
<dbReference type="OrthoDB" id="7869387at2759"/>
<dbReference type="AlphaFoldDB" id="B3NSV1"/>
<reference evidence="3 4" key="1">
    <citation type="journal article" date="2007" name="Nature">
        <title>Evolution of genes and genomes on the Drosophila phylogeny.</title>
        <authorList>
            <consortium name="Drosophila 12 Genomes Consortium"/>
            <person name="Clark A.G."/>
            <person name="Eisen M.B."/>
            <person name="Smith D.R."/>
            <person name="Bergman C.M."/>
            <person name="Oliver B."/>
            <person name="Markow T.A."/>
            <person name="Kaufman T.C."/>
            <person name="Kellis M."/>
            <person name="Gelbart W."/>
            <person name="Iyer V.N."/>
            <person name="Pollard D.A."/>
            <person name="Sackton T.B."/>
            <person name="Larracuente A.M."/>
            <person name="Singh N.D."/>
            <person name="Abad J.P."/>
            <person name="Abt D.N."/>
            <person name="Adryan B."/>
            <person name="Aguade M."/>
            <person name="Akashi H."/>
            <person name="Anderson W.W."/>
            <person name="Aquadro C.F."/>
            <person name="Ardell D.H."/>
            <person name="Arguello R."/>
            <person name="Artieri C.G."/>
            <person name="Barbash D.A."/>
            <person name="Barker D."/>
            <person name="Barsanti P."/>
            <person name="Batterham P."/>
            <person name="Batzoglou S."/>
            <person name="Begun D."/>
            <person name="Bhutkar A."/>
            <person name="Blanco E."/>
            <person name="Bosak S.A."/>
            <person name="Bradley R.K."/>
            <person name="Brand A.D."/>
            <person name="Brent M.R."/>
            <person name="Brooks A.N."/>
            <person name="Brown R.H."/>
            <person name="Butlin R.K."/>
            <person name="Caggese C."/>
            <person name="Calvi B.R."/>
            <person name="Bernardo de Carvalho A."/>
            <person name="Caspi A."/>
            <person name="Castrezana S."/>
            <person name="Celniker S.E."/>
            <person name="Chang J.L."/>
            <person name="Chapple C."/>
            <person name="Chatterji S."/>
            <person name="Chinwalla A."/>
            <person name="Civetta A."/>
            <person name="Clifton S.W."/>
            <person name="Comeron J.M."/>
            <person name="Costello J.C."/>
            <person name="Coyne J.A."/>
            <person name="Daub J."/>
            <person name="David R.G."/>
            <person name="Delcher A.L."/>
            <person name="Delehaunty K."/>
            <person name="Do C.B."/>
            <person name="Ebling H."/>
            <person name="Edwards K."/>
            <person name="Eickbush T."/>
            <person name="Evans J.D."/>
            <person name="Filipski A."/>
            <person name="Findeiss S."/>
            <person name="Freyhult E."/>
            <person name="Fulton L."/>
            <person name="Fulton R."/>
            <person name="Garcia A.C."/>
            <person name="Gardiner A."/>
            <person name="Garfield D.A."/>
            <person name="Garvin B.E."/>
            <person name="Gibson G."/>
            <person name="Gilbert D."/>
            <person name="Gnerre S."/>
            <person name="Godfrey J."/>
            <person name="Good R."/>
            <person name="Gotea V."/>
            <person name="Gravely B."/>
            <person name="Greenberg A.J."/>
            <person name="Griffiths-Jones S."/>
            <person name="Gross S."/>
            <person name="Guigo R."/>
            <person name="Gustafson E.A."/>
            <person name="Haerty W."/>
            <person name="Hahn M.W."/>
            <person name="Halligan D.L."/>
            <person name="Halpern A.L."/>
            <person name="Halter G.M."/>
            <person name="Han M.V."/>
            <person name="Heger A."/>
            <person name="Hillier L."/>
            <person name="Hinrichs A.S."/>
            <person name="Holmes I."/>
            <person name="Hoskins R.A."/>
            <person name="Hubisz M.J."/>
            <person name="Hultmark D."/>
            <person name="Huntley M.A."/>
            <person name="Jaffe D.B."/>
            <person name="Jagadeeshan S."/>
            <person name="Jeck W.R."/>
            <person name="Johnson J."/>
            <person name="Jones C.D."/>
            <person name="Jordan W.C."/>
            <person name="Karpen G.H."/>
            <person name="Kataoka E."/>
            <person name="Keightley P.D."/>
            <person name="Kheradpour P."/>
            <person name="Kirkness E.F."/>
            <person name="Koerich L.B."/>
            <person name="Kristiansen K."/>
            <person name="Kudrna D."/>
            <person name="Kulathinal R.J."/>
            <person name="Kumar S."/>
            <person name="Kwok R."/>
            <person name="Lander E."/>
            <person name="Langley C.H."/>
            <person name="Lapoint R."/>
            <person name="Lazzaro B.P."/>
            <person name="Lee S.J."/>
            <person name="Levesque L."/>
            <person name="Li R."/>
            <person name="Lin C.F."/>
            <person name="Lin M.F."/>
            <person name="Lindblad-Toh K."/>
            <person name="Llopart A."/>
            <person name="Long M."/>
            <person name="Low L."/>
            <person name="Lozovsky E."/>
            <person name="Lu J."/>
            <person name="Luo M."/>
            <person name="Machado C.A."/>
            <person name="Makalowski W."/>
            <person name="Marzo M."/>
            <person name="Matsuda M."/>
            <person name="Matzkin L."/>
            <person name="McAllister B."/>
            <person name="McBride C.S."/>
            <person name="McKernan B."/>
            <person name="McKernan K."/>
            <person name="Mendez-Lago M."/>
            <person name="Minx P."/>
            <person name="Mollenhauer M.U."/>
            <person name="Montooth K."/>
            <person name="Mount S.M."/>
            <person name="Mu X."/>
            <person name="Myers E."/>
            <person name="Negre B."/>
            <person name="Newfeld S."/>
            <person name="Nielsen R."/>
            <person name="Noor M.A."/>
            <person name="O'Grady P."/>
            <person name="Pachter L."/>
            <person name="Papaceit M."/>
            <person name="Parisi M.J."/>
            <person name="Parisi M."/>
            <person name="Parts L."/>
            <person name="Pedersen J.S."/>
            <person name="Pesole G."/>
            <person name="Phillippy A.M."/>
            <person name="Ponting C.P."/>
            <person name="Pop M."/>
            <person name="Porcelli D."/>
            <person name="Powell J.R."/>
            <person name="Prohaska S."/>
            <person name="Pruitt K."/>
            <person name="Puig M."/>
            <person name="Quesneville H."/>
            <person name="Ram K.R."/>
            <person name="Rand D."/>
            <person name="Rasmussen M.D."/>
            <person name="Reed L.K."/>
            <person name="Reenan R."/>
            <person name="Reily A."/>
            <person name="Remington K.A."/>
            <person name="Rieger T.T."/>
            <person name="Ritchie M.G."/>
            <person name="Robin C."/>
            <person name="Rogers Y.H."/>
            <person name="Rohde C."/>
            <person name="Rozas J."/>
            <person name="Rubenfield M.J."/>
            <person name="Ruiz A."/>
            <person name="Russo S."/>
            <person name="Salzberg S.L."/>
            <person name="Sanchez-Gracia A."/>
            <person name="Saranga D.J."/>
            <person name="Sato H."/>
            <person name="Schaeffer S.W."/>
            <person name="Schatz M.C."/>
            <person name="Schlenke T."/>
            <person name="Schwartz R."/>
            <person name="Segarra C."/>
            <person name="Singh R.S."/>
            <person name="Sirot L."/>
            <person name="Sirota M."/>
            <person name="Sisneros N.B."/>
            <person name="Smith C.D."/>
            <person name="Smith T.F."/>
            <person name="Spieth J."/>
            <person name="Stage D.E."/>
            <person name="Stark A."/>
            <person name="Stephan W."/>
            <person name="Strausberg R.L."/>
            <person name="Strempel S."/>
            <person name="Sturgill D."/>
            <person name="Sutton G."/>
            <person name="Sutton G.G."/>
            <person name="Tao W."/>
            <person name="Teichmann S."/>
            <person name="Tobari Y.N."/>
            <person name="Tomimura Y."/>
            <person name="Tsolas J.M."/>
            <person name="Valente V.L."/>
            <person name="Venter E."/>
            <person name="Venter J.C."/>
            <person name="Vicario S."/>
            <person name="Vieira F.G."/>
            <person name="Vilella A.J."/>
            <person name="Villasante A."/>
            <person name="Walenz B."/>
            <person name="Wang J."/>
            <person name="Wasserman M."/>
            <person name="Watts T."/>
            <person name="Wilson D."/>
            <person name="Wilson R.K."/>
            <person name="Wing R.A."/>
            <person name="Wolfner M.F."/>
            <person name="Wong A."/>
            <person name="Wong G.K."/>
            <person name="Wu C.I."/>
            <person name="Wu G."/>
            <person name="Yamamoto D."/>
            <person name="Yang H.P."/>
            <person name="Yang S.P."/>
            <person name="Yorke J.A."/>
            <person name="Yoshida K."/>
            <person name="Zdobnov E."/>
            <person name="Zhang P."/>
            <person name="Zhang Y."/>
            <person name="Zimin A.V."/>
            <person name="Baldwin J."/>
            <person name="Abdouelleil A."/>
            <person name="Abdulkadir J."/>
            <person name="Abebe A."/>
            <person name="Abera B."/>
            <person name="Abreu J."/>
            <person name="Acer S.C."/>
            <person name="Aftuck L."/>
            <person name="Alexander A."/>
            <person name="An P."/>
            <person name="Anderson E."/>
            <person name="Anderson S."/>
            <person name="Arachi H."/>
            <person name="Azer M."/>
            <person name="Bachantsang P."/>
            <person name="Barry A."/>
            <person name="Bayul T."/>
            <person name="Berlin A."/>
            <person name="Bessette D."/>
            <person name="Bloom T."/>
            <person name="Blye J."/>
            <person name="Boguslavskiy L."/>
            <person name="Bonnet C."/>
            <person name="Boukhgalter B."/>
            <person name="Bourzgui I."/>
            <person name="Brown A."/>
            <person name="Cahill P."/>
            <person name="Channer S."/>
            <person name="Cheshatsang Y."/>
            <person name="Chuda L."/>
            <person name="Citroen M."/>
            <person name="Collymore A."/>
            <person name="Cooke P."/>
            <person name="Costello M."/>
            <person name="D'Aco K."/>
            <person name="Daza R."/>
            <person name="De Haan G."/>
            <person name="DeGray S."/>
            <person name="DeMaso C."/>
            <person name="Dhargay N."/>
            <person name="Dooley K."/>
            <person name="Dooley E."/>
            <person name="Doricent M."/>
            <person name="Dorje P."/>
            <person name="Dorjee K."/>
            <person name="Dupes A."/>
            <person name="Elong R."/>
            <person name="Falk J."/>
            <person name="Farina A."/>
            <person name="Faro S."/>
            <person name="Ferguson D."/>
            <person name="Fisher S."/>
            <person name="Foley C.D."/>
            <person name="Franke A."/>
            <person name="Friedrich D."/>
            <person name="Gadbois L."/>
            <person name="Gearin G."/>
            <person name="Gearin C.R."/>
            <person name="Giannoukos G."/>
            <person name="Goode T."/>
            <person name="Graham J."/>
            <person name="Grandbois E."/>
            <person name="Grewal S."/>
            <person name="Gyaltsen K."/>
            <person name="Hafez N."/>
            <person name="Hagos B."/>
            <person name="Hall J."/>
            <person name="Henson C."/>
            <person name="Hollinger A."/>
            <person name="Honan T."/>
            <person name="Huard M.D."/>
            <person name="Hughes L."/>
            <person name="Hurhula B."/>
            <person name="Husby M.E."/>
            <person name="Kamat A."/>
            <person name="Kanga B."/>
            <person name="Kashin S."/>
            <person name="Khazanovich D."/>
            <person name="Kisner P."/>
            <person name="Lance K."/>
            <person name="Lara M."/>
            <person name="Lee W."/>
            <person name="Lennon N."/>
            <person name="Letendre F."/>
            <person name="LeVine R."/>
            <person name="Lipovsky A."/>
            <person name="Liu X."/>
            <person name="Liu J."/>
            <person name="Liu S."/>
            <person name="Lokyitsang T."/>
            <person name="Lokyitsang Y."/>
            <person name="Lubonja R."/>
            <person name="Lui A."/>
            <person name="MacDonald P."/>
            <person name="Magnisalis V."/>
            <person name="Maru K."/>
            <person name="Matthews C."/>
            <person name="McCusker W."/>
            <person name="McDonough S."/>
            <person name="Mehta T."/>
            <person name="Meldrim J."/>
            <person name="Meneus L."/>
            <person name="Mihai O."/>
            <person name="Mihalev A."/>
            <person name="Mihova T."/>
            <person name="Mittelman R."/>
            <person name="Mlenga V."/>
            <person name="Montmayeur A."/>
            <person name="Mulrain L."/>
            <person name="Navidi A."/>
            <person name="Naylor J."/>
            <person name="Negash T."/>
            <person name="Nguyen T."/>
            <person name="Nguyen N."/>
            <person name="Nicol R."/>
            <person name="Norbu C."/>
            <person name="Norbu N."/>
            <person name="Novod N."/>
            <person name="O'Neill B."/>
            <person name="Osman S."/>
            <person name="Markiewicz E."/>
            <person name="Oyono O.L."/>
            <person name="Patti C."/>
            <person name="Phunkhang P."/>
            <person name="Pierre F."/>
            <person name="Priest M."/>
            <person name="Raghuraman S."/>
            <person name="Rege F."/>
            <person name="Reyes R."/>
            <person name="Rise C."/>
            <person name="Rogov P."/>
            <person name="Ross K."/>
            <person name="Ryan E."/>
            <person name="Settipalli S."/>
            <person name="Shea T."/>
            <person name="Sherpa N."/>
            <person name="Shi L."/>
            <person name="Shih D."/>
            <person name="Sparrow T."/>
            <person name="Spaulding J."/>
            <person name="Stalker J."/>
            <person name="Stange-Thomann N."/>
            <person name="Stavropoulos S."/>
            <person name="Stone C."/>
            <person name="Strader C."/>
            <person name="Tesfaye S."/>
            <person name="Thomson T."/>
            <person name="Thoulutsang Y."/>
            <person name="Thoulutsang D."/>
            <person name="Topham K."/>
            <person name="Topping I."/>
            <person name="Tsamla T."/>
            <person name="Vassiliev H."/>
            <person name="Vo A."/>
            <person name="Wangchuk T."/>
            <person name="Wangdi T."/>
            <person name="Weiand M."/>
            <person name="Wilkinson J."/>
            <person name="Wilson A."/>
            <person name="Yadav S."/>
            <person name="Young G."/>
            <person name="Yu Q."/>
            <person name="Zembek L."/>
            <person name="Zhong D."/>
            <person name="Zimmer A."/>
            <person name="Zwirko Z."/>
            <person name="Jaffe D.B."/>
            <person name="Alvarez P."/>
            <person name="Brockman W."/>
            <person name="Butler J."/>
            <person name="Chin C."/>
            <person name="Gnerre S."/>
            <person name="Grabherr M."/>
            <person name="Kleber M."/>
            <person name="Mauceli E."/>
            <person name="MacCallum I."/>
        </authorList>
    </citation>
    <scope>NUCLEOTIDE SEQUENCE [LARGE SCALE GENOMIC DNA]</scope>
    <source>
        <strain evidence="3 4">TSC#14021-0224.01</strain>
    </source>
</reference>
<sequence length="156" mass="16833">MTAFNQDHHFVLLLIVSLVGSSCILGFSEAQTFTAEDRSSIQKFMDSLLNFLELEISNITTTLPPTSNGTTLVTTSPAPGTSTEVTTEASETSTNSTSSVLVSSTLSLNSTTESTTETATATTTTTTTEANPTTIRRRICFKRFCYKFSNDKGYIV</sequence>
<name>B3NSV1_DROER</name>
<feature type="compositionally biased region" description="Low complexity" evidence="1">
    <location>
        <begin position="81"/>
        <end position="130"/>
    </location>
</feature>
<dbReference type="Proteomes" id="UP000008711">
    <property type="component" value="Unassembled WGS sequence"/>
</dbReference>
<feature type="signal peptide" evidence="2">
    <location>
        <begin position="1"/>
        <end position="30"/>
    </location>
</feature>
<organism evidence="3 4">
    <name type="scientific">Drosophila erecta</name>
    <name type="common">Fruit fly</name>
    <dbReference type="NCBI Taxonomy" id="7220"/>
    <lineage>
        <taxon>Eukaryota</taxon>
        <taxon>Metazoa</taxon>
        <taxon>Ecdysozoa</taxon>
        <taxon>Arthropoda</taxon>
        <taxon>Hexapoda</taxon>
        <taxon>Insecta</taxon>
        <taxon>Pterygota</taxon>
        <taxon>Neoptera</taxon>
        <taxon>Endopterygota</taxon>
        <taxon>Diptera</taxon>
        <taxon>Brachycera</taxon>
        <taxon>Muscomorpha</taxon>
        <taxon>Ephydroidea</taxon>
        <taxon>Drosophilidae</taxon>
        <taxon>Drosophila</taxon>
        <taxon>Sophophora</taxon>
    </lineage>
</organism>
<keyword evidence="2" id="KW-0732">Signal</keyword>
<gene>
    <name evidence="3" type="primary">Dere\GG18557</name>
    <name evidence="3" type="synonym">dere_GLEANR_3383</name>
    <name evidence="3" type="synonym">GG18557</name>
    <name evidence="3" type="ORF">Dere_GG18557</name>
</gene>
<keyword evidence="4" id="KW-1185">Reference proteome</keyword>
<accession>B3NSV1</accession>
<dbReference type="EMBL" id="CH954180">
    <property type="protein sequence ID" value="EDV45781.1"/>
    <property type="molecule type" value="Genomic_DNA"/>
</dbReference>
<dbReference type="OMA" id="CFKRVCY"/>
<proteinExistence type="predicted"/>
<dbReference type="HOGENOM" id="CLU_1572297_0_0_1"/>
<dbReference type="PhylomeDB" id="B3NSV1"/>
<evidence type="ECO:0000256" key="1">
    <source>
        <dbReference type="SAM" id="MobiDB-lite"/>
    </source>
</evidence>
<protein>
    <submittedName>
        <fullName evidence="3">Uncharacterized protein</fullName>
    </submittedName>
</protein>
<evidence type="ECO:0000313" key="3">
    <source>
        <dbReference type="EMBL" id="EDV45781.1"/>
    </source>
</evidence>
<feature type="chain" id="PRO_5002792521" evidence="2">
    <location>
        <begin position="31"/>
        <end position="156"/>
    </location>
</feature>
<reference evidence="3 4" key="2">
    <citation type="journal article" date="2008" name="Bioinformatics">
        <title>Assembly reconciliation.</title>
        <authorList>
            <person name="Zimin A.V."/>
            <person name="Smith D.R."/>
            <person name="Sutton G."/>
            <person name="Yorke J.A."/>
        </authorList>
    </citation>
    <scope>NUCLEOTIDE SEQUENCE [LARGE SCALE GENOMIC DNA]</scope>
    <source>
        <strain evidence="3 4">TSC#14021-0224.01</strain>
    </source>
</reference>
<evidence type="ECO:0000256" key="2">
    <source>
        <dbReference type="SAM" id="SignalP"/>
    </source>
</evidence>
<dbReference type="KEGG" id="der:6551153"/>
<dbReference type="eggNOG" id="ENOG502T72C">
    <property type="taxonomic scope" value="Eukaryota"/>
</dbReference>
<feature type="region of interest" description="Disordered" evidence="1">
    <location>
        <begin position="67"/>
        <end position="130"/>
    </location>
</feature>